<accession>A0AA88L9R9</accession>
<dbReference type="InterPro" id="IPR001424">
    <property type="entry name" value="SOD_Cu_Zn_dom"/>
</dbReference>
<organism evidence="3 4">
    <name type="scientific">Artemia franciscana</name>
    <name type="common">Brine shrimp</name>
    <name type="synonym">Artemia sanfranciscana</name>
    <dbReference type="NCBI Taxonomy" id="6661"/>
    <lineage>
        <taxon>Eukaryota</taxon>
        <taxon>Metazoa</taxon>
        <taxon>Ecdysozoa</taxon>
        <taxon>Arthropoda</taxon>
        <taxon>Crustacea</taxon>
        <taxon>Branchiopoda</taxon>
        <taxon>Anostraca</taxon>
        <taxon>Artemiidae</taxon>
        <taxon>Artemia</taxon>
    </lineage>
</organism>
<name>A0AA88L9R9_ARTSF</name>
<protein>
    <recommendedName>
        <fullName evidence="2">Superoxide dismutase copper/zinc binding domain-containing protein</fullName>
    </recommendedName>
</protein>
<proteinExistence type="predicted"/>
<dbReference type="EMBL" id="JAVRJZ010000005">
    <property type="protein sequence ID" value="KAK2722367.1"/>
    <property type="molecule type" value="Genomic_DNA"/>
</dbReference>
<feature type="chain" id="PRO_5041730563" description="Superoxide dismutase copper/zinc binding domain-containing protein" evidence="1">
    <location>
        <begin position="18"/>
        <end position="191"/>
    </location>
</feature>
<dbReference type="Proteomes" id="UP001187531">
    <property type="component" value="Unassembled WGS sequence"/>
</dbReference>
<evidence type="ECO:0000313" key="3">
    <source>
        <dbReference type="EMBL" id="KAK2722367.1"/>
    </source>
</evidence>
<keyword evidence="4" id="KW-1185">Reference proteome</keyword>
<sequence>MLVFLLFLFGFLKSVVGSPVACYDSSDVSLDCTKEARATIRGIPGYEDIHGEFVFRQQSPCSPVIMTGSIFNLPPGSHGFHVHEYGRPNATCYSGVHFNPFGQVHGGLLDKERHVGDFGNINAFRTKSGRTVAQFAAVDPVISLCGQRSIVGRTLVVHEKRDDLGRGPNLESLKTGNSGKPIGCGVIRRIF</sequence>
<comment type="caution">
    <text evidence="3">The sequence shown here is derived from an EMBL/GenBank/DDBJ whole genome shotgun (WGS) entry which is preliminary data.</text>
</comment>
<dbReference type="PANTHER" id="PTHR10003">
    <property type="entry name" value="SUPEROXIDE DISMUTASE CU-ZN -RELATED"/>
    <property type="match status" value="1"/>
</dbReference>
<dbReference type="Pfam" id="PF00080">
    <property type="entry name" value="Sod_Cu"/>
    <property type="match status" value="1"/>
</dbReference>
<dbReference type="InterPro" id="IPR024134">
    <property type="entry name" value="SOD_Cu/Zn_/chaperone"/>
</dbReference>
<dbReference type="GO" id="GO:0006801">
    <property type="term" value="P:superoxide metabolic process"/>
    <property type="evidence" value="ECO:0007669"/>
    <property type="project" value="InterPro"/>
</dbReference>
<dbReference type="GO" id="GO:0005507">
    <property type="term" value="F:copper ion binding"/>
    <property type="evidence" value="ECO:0007669"/>
    <property type="project" value="InterPro"/>
</dbReference>
<reference evidence="3" key="1">
    <citation type="submission" date="2023-07" db="EMBL/GenBank/DDBJ databases">
        <title>Chromosome-level genome assembly of Artemia franciscana.</title>
        <authorList>
            <person name="Jo E."/>
        </authorList>
    </citation>
    <scope>NUCLEOTIDE SEQUENCE</scope>
    <source>
        <tissue evidence="3">Whole body</tissue>
    </source>
</reference>
<dbReference type="SUPFAM" id="SSF49329">
    <property type="entry name" value="Cu,Zn superoxide dismutase-like"/>
    <property type="match status" value="1"/>
</dbReference>
<dbReference type="AlphaFoldDB" id="A0AA88L9R9"/>
<evidence type="ECO:0000259" key="2">
    <source>
        <dbReference type="Pfam" id="PF00080"/>
    </source>
</evidence>
<feature type="signal peptide" evidence="1">
    <location>
        <begin position="1"/>
        <end position="17"/>
    </location>
</feature>
<keyword evidence="1" id="KW-0732">Signal</keyword>
<dbReference type="InterPro" id="IPR036423">
    <property type="entry name" value="SOD-like_Cu/Zn_dom_sf"/>
</dbReference>
<evidence type="ECO:0000313" key="4">
    <source>
        <dbReference type="Proteomes" id="UP001187531"/>
    </source>
</evidence>
<evidence type="ECO:0000256" key="1">
    <source>
        <dbReference type="SAM" id="SignalP"/>
    </source>
</evidence>
<gene>
    <name evidence="3" type="ORF">QYM36_002788</name>
</gene>
<feature type="domain" description="Superoxide dismutase copper/zinc binding" evidence="2">
    <location>
        <begin position="50"/>
        <end position="187"/>
    </location>
</feature>
<dbReference type="CDD" id="cd00305">
    <property type="entry name" value="Cu-Zn_Superoxide_Dismutase"/>
    <property type="match status" value="1"/>
</dbReference>
<dbReference type="PRINTS" id="PR00068">
    <property type="entry name" value="CUZNDISMTASE"/>
</dbReference>
<dbReference type="Gene3D" id="2.60.40.200">
    <property type="entry name" value="Superoxide dismutase, copper/zinc binding domain"/>
    <property type="match status" value="1"/>
</dbReference>